<sequence>MGLTAGFLSRIDNDGPIALVIGNGIHRYDAADTGTDWNAMIQRMAARHGLASADHAARFALTELYDLIDLKLPPDATPQTLQREFCASMAGWSPAPHHHRITAWAAAHNAPILTTNFDTILSDAAGARLRTMFEPRGGLKRPTDYYPWEKYFAHARMANPCDRFGIWHINGFITHIRSIRLGLVHYMDAVARAQSWLRGRNGLFGKGDVAHWRGRHSWLHIVFTMPLLIFGLQLGTQEVFLRWLLIERARYFRRFPDRRKPAWYVHPASEASPDDRAKYFFLESIGITTIATDDYDAIYGEAAWRI</sequence>
<evidence type="ECO:0000313" key="2">
    <source>
        <dbReference type="Proteomes" id="UP000282971"/>
    </source>
</evidence>
<proteinExistence type="predicted"/>
<evidence type="ECO:0000313" key="1">
    <source>
        <dbReference type="EMBL" id="RVT93382.1"/>
    </source>
</evidence>
<accession>A0A437M6S9</accession>
<dbReference type="Proteomes" id="UP000282971">
    <property type="component" value="Unassembled WGS sequence"/>
</dbReference>
<dbReference type="AlphaFoldDB" id="A0A437M6S9"/>
<gene>
    <name evidence="1" type="ORF">EOD43_05755</name>
</gene>
<keyword evidence="2" id="KW-1185">Reference proteome</keyword>
<dbReference type="RefSeq" id="WP_127741930.1">
    <property type="nucleotide sequence ID" value="NZ_SACN01000001.1"/>
</dbReference>
<dbReference type="OrthoDB" id="7551439at2"/>
<organism evidence="1 2">
    <name type="scientific">Sphingomonas crocodyli</name>
    <dbReference type="NCBI Taxonomy" id="1979270"/>
    <lineage>
        <taxon>Bacteria</taxon>
        <taxon>Pseudomonadati</taxon>
        <taxon>Pseudomonadota</taxon>
        <taxon>Alphaproteobacteria</taxon>
        <taxon>Sphingomonadales</taxon>
        <taxon>Sphingomonadaceae</taxon>
        <taxon>Sphingomonas</taxon>
    </lineage>
</organism>
<reference evidence="1 2" key="1">
    <citation type="submission" date="2019-01" db="EMBL/GenBank/DDBJ databases">
        <authorList>
            <person name="Chen W.-M."/>
        </authorList>
    </citation>
    <scope>NUCLEOTIDE SEQUENCE [LARGE SCALE GENOMIC DNA]</scope>
    <source>
        <strain evidence="1 2">CCP-7</strain>
    </source>
</reference>
<comment type="caution">
    <text evidence="1">The sequence shown here is derived from an EMBL/GenBank/DDBJ whole genome shotgun (WGS) entry which is preliminary data.</text>
</comment>
<dbReference type="EMBL" id="SACN01000001">
    <property type="protein sequence ID" value="RVT93382.1"/>
    <property type="molecule type" value="Genomic_DNA"/>
</dbReference>
<name>A0A437M6S9_9SPHN</name>
<evidence type="ECO:0008006" key="3">
    <source>
        <dbReference type="Google" id="ProtNLM"/>
    </source>
</evidence>
<protein>
    <recommendedName>
        <fullName evidence="3">SIR2-like domain-containing protein</fullName>
    </recommendedName>
</protein>